<proteinExistence type="predicted"/>
<keyword evidence="2" id="KW-1185">Reference proteome</keyword>
<dbReference type="Proteomes" id="UP000770661">
    <property type="component" value="Unassembled WGS sequence"/>
</dbReference>
<gene>
    <name evidence="1" type="ORF">GWK47_013846</name>
</gene>
<evidence type="ECO:0000313" key="1">
    <source>
        <dbReference type="EMBL" id="KAG0714581.1"/>
    </source>
</evidence>
<reference evidence="1" key="1">
    <citation type="submission" date="2020-07" db="EMBL/GenBank/DDBJ databases">
        <title>The High-quality genome of the commercially important snow crab, Chionoecetes opilio.</title>
        <authorList>
            <person name="Jeong J.-H."/>
            <person name="Ryu S."/>
        </authorList>
    </citation>
    <scope>NUCLEOTIDE SEQUENCE</scope>
    <source>
        <strain evidence="1">MADBK_172401_WGS</strain>
        <tissue evidence="1">Digestive gland</tissue>
    </source>
</reference>
<organism evidence="1 2">
    <name type="scientific">Chionoecetes opilio</name>
    <name type="common">Atlantic snow crab</name>
    <name type="synonym">Cancer opilio</name>
    <dbReference type="NCBI Taxonomy" id="41210"/>
    <lineage>
        <taxon>Eukaryota</taxon>
        <taxon>Metazoa</taxon>
        <taxon>Ecdysozoa</taxon>
        <taxon>Arthropoda</taxon>
        <taxon>Crustacea</taxon>
        <taxon>Multicrustacea</taxon>
        <taxon>Malacostraca</taxon>
        <taxon>Eumalacostraca</taxon>
        <taxon>Eucarida</taxon>
        <taxon>Decapoda</taxon>
        <taxon>Pleocyemata</taxon>
        <taxon>Brachyura</taxon>
        <taxon>Eubrachyura</taxon>
        <taxon>Majoidea</taxon>
        <taxon>Majidae</taxon>
        <taxon>Chionoecetes</taxon>
    </lineage>
</organism>
<name>A0A8J4Y0P1_CHIOP</name>
<protein>
    <submittedName>
        <fullName evidence="1">Uncharacterized protein</fullName>
    </submittedName>
</protein>
<evidence type="ECO:0000313" key="2">
    <source>
        <dbReference type="Proteomes" id="UP000770661"/>
    </source>
</evidence>
<dbReference type="AlphaFoldDB" id="A0A8J4Y0P1"/>
<accession>A0A8J4Y0P1</accession>
<comment type="caution">
    <text evidence="1">The sequence shown here is derived from an EMBL/GenBank/DDBJ whole genome shotgun (WGS) entry which is preliminary data.</text>
</comment>
<dbReference type="EMBL" id="JACEEZ010020422">
    <property type="protein sequence ID" value="KAG0714581.1"/>
    <property type="molecule type" value="Genomic_DNA"/>
</dbReference>
<sequence>MFCLQARWEPLSCKAVAPEAWQSPMFSKLFLLAVLSNTRAVIISRKAPMPPQIHGGPLPDRFLLSCPTHGVPPVASLQDCRWSGEKGHSQISLTWVFPGSLFPGHLSHLAFPRGEKKILGGSPAKSLPCTPGCFWGPLVSTFFLSLLNLMKKLVRAHPPHLSNFSRD</sequence>